<dbReference type="PANTHER" id="PTHR44942:SF4">
    <property type="entry name" value="METHYLTRANSFERASE TYPE 11 DOMAIN-CONTAINING PROTEIN"/>
    <property type="match status" value="1"/>
</dbReference>
<dbReference type="InterPro" id="IPR013216">
    <property type="entry name" value="Methyltransf_11"/>
</dbReference>
<dbReference type="Proteomes" id="UP000183371">
    <property type="component" value="Unassembled WGS sequence"/>
</dbReference>
<evidence type="ECO:0000259" key="4">
    <source>
        <dbReference type="Pfam" id="PF08241"/>
    </source>
</evidence>
<comment type="similarity">
    <text evidence="1">Belongs to the methyltransferase superfamily.</text>
</comment>
<dbReference type="GO" id="GO:0032259">
    <property type="term" value="P:methylation"/>
    <property type="evidence" value="ECO:0007669"/>
    <property type="project" value="UniProtKB-KW"/>
</dbReference>
<protein>
    <submittedName>
        <fullName evidence="5">Methyltransferase domain-containing protein</fullName>
    </submittedName>
</protein>
<organism evidence="5 6">
    <name type="scientific">Pseudovibrio denitrificans</name>
    <dbReference type="NCBI Taxonomy" id="258256"/>
    <lineage>
        <taxon>Bacteria</taxon>
        <taxon>Pseudomonadati</taxon>
        <taxon>Pseudomonadota</taxon>
        <taxon>Alphaproteobacteria</taxon>
        <taxon>Hyphomicrobiales</taxon>
        <taxon>Stappiaceae</taxon>
        <taxon>Pseudovibrio</taxon>
    </lineage>
</organism>
<feature type="domain" description="Methyltransferase type 11" evidence="4">
    <location>
        <begin position="44"/>
        <end position="132"/>
    </location>
</feature>
<dbReference type="CDD" id="cd02440">
    <property type="entry name" value="AdoMet_MTases"/>
    <property type="match status" value="1"/>
</dbReference>
<dbReference type="InterPro" id="IPR029063">
    <property type="entry name" value="SAM-dependent_MTases_sf"/>
</dbReference>
<evidence type="ECO:0000256" key="3">
    <source>
        <dbReference type="ARBA" id="ARBA00022679"/>
    </source>
</evidence>
<dbReference type="AlphaFoldDB" id="A0A1I7CKR3"/>
<proteinExistence type="inferred from homology"/>
<keyword evidence="3 5" id="KW-0808">Transferase</keyword>
<dbReference type="InterPro" id="IPR051052">
    <property type="entry name" value="Diverse_substrate_MTase"/>
</dbReference>
<dbReference type="PANTHER" id="PTHR44942">
    <property type="entry name" value="METHYLTRANSF_11 DOMAIN-CONTAINING PROTEIN"/>
    <property type="match status" value="1"/>
</dbReference>
<dbReference type="RefSeq" id="WP_083417124.1">
    <property type="nucleotide sequence ID" value="NZ_FPBD01000006.1"/>
</dbReference>
<evidence type="ECO:0000256" key="1">
    <source>
        <dbReference type="ARBA" id="ARBA00008361"/>
    </source>
</evidence>
<dbReference type="Pfam" id="PF08241">
    <property type="entry name" value="Methyltransf_11"/>
    <property type="match status" value="1"/>
</dbReference>
<dbReference type="SUPFAM" id="SSF53335">
    <property type="entry name" value="S-adenosyl-L-methionine-dependent methyltransferases"/>
    <property type="match status" value="1"/>
</dbReference>
<sequence length="252" mass="28234">MTQNNLAASHFQNAGEDYAKYRPTYPPELVEFLAAQCKHHNLAVDVGCGTGQFSALIARHFQQVLATDVSASQIENAAPVPSVRFAVEPAEQCSAKEDSVDLIVAAQAAHWFDLPSFYQEARRIAAPGCVLALVSYGVLSIDDSHCNDRFRQFYYDEIGPYWPPERQHVDNGYASFDFPFEELSYPAMSIERDWSLEQFLGYVRTWSSVKAAAKEGKASLTDSFAEELAGLWGDPQERRKISWPIAMRLGRI</sequence>
<gene>
    <name evidence="5" type="ORF">SAMN05444141_10693</name>
</gene>
<keyword evidence="2 5" id="KW-0489">Methyltransferase</keyword>
<keyword evidence="6" id="KW-1185">Reference proteome</keyword>
<evidence type="ECO:0000313" key="6">
    <source>
        <dbReference type="Proteomes" id="UP000183371"/>
    </source>
</evidence>
<dbReference type="Gene3D" id="3.40.50.150">
    <property type="entry name" value="Vaccinia Virus protein VP39"/>
    <property type="match status" value="1"/>
</dbReference>
<dbReference type="GO" id="GO:0008757">
    <property type="term" value="F:S-adenosylmethionine-dependent methyltransferase activity"/>
    <property type="evidence" value="ECO:0007669"/>
    <property type="project" value="InterPro"/>
</dbReference>
<reference evidence="6" key="1">
    <citation type="submission" date="2016-10" db="EMBL/GenBank/DDBJ databases">
        <authorList>
            <person name="Varghese N."/>
            <person name="Submissions S."/>
        </authorList>
    </citation>
    <scope>NUCLEOTIDE SEQUENCE [LARGE SCALE GENOMIC DNA]</scope>
    <source>
        <strain evidence="6">DSM 17465</strain>
    </source>
</reference>
<dbReference type="EMBL" id="FPBD01000006">
    <property type="protein sequence ID" value="SFU00035.1"/>
    <property type="molecule type" value="Genomic_DNA"/>
</dbReference>
<name>A0A1I7CKR3_9HYPH</name>
<evidence type="ECO:0000313" key="5">
    <source>
        <dbReference type="EMBL" id="SFU00035.1"/>
    </source>
</evidence>
<evidence type="ECO:0000256" key="2">
    <source>
        <dbReference type="ARBA" id="ARBA00022603"/>
    </source>
</evidence>
<accession>A0A1I7CKR3</accession>